<reference evidence="3 4" key="1">
    <citation type="submission" date="2017-04" db="EMBL/GenBank/DDBJ databases">
        <title>Genome Sequence of Marinobacter salarius strain SMR5 Isolated from a culture of the Diatom Skeletonema marinoi.</title>
        <authorList>
            <person name="Topel M."/>
            <person name="Pinder M.I.M."/>
            <person name="Johansson O.N."/>
            <person name="Kourtchenko O."/>
            <person name="Godhe A."/>
            <person name="Clarke A.K."/>
        </authorList>
    </citation>
    <scope>NUCLEOTIDE SEQUENCE [LARGE SCALE GENOMIC DNA]</scope>
    <source>
        <strain evidence="3 4">SMR5</strain>
        <plasmid evidence="4">Plasmid psmr5</plasmid>
    </source>
</reference>
<gene>
    <name evidence="3" type="ORF">MARSALSMR5_04249</name>
</gene>
<dbReference type="GeneID" id="77258145"/>
<evidence type="ECO:0000313" key="4">
    <source>
        <dbReference type="Proteomes" id="UP000193100"/>
    </source>
</evidence>
<evidence type="ECO:0000313" key="3">
    <source>
        <dbReference type="EMBL" id="ARM86266.1"/>
    </source>
</evidence>
<sequence length="286" mass="32307">MKGIITLFFSASFVIAAHAAEPVLKVEFTGSVTGNTLTCERQHFSCPVSNHFGAPWGEDSMVADPSFNWVKGEIYIAYNRGNVSFTRTNTAQSIDVRVDSHGQTNITSGVIRVGGSPFDLDRDYIDLVGSIREGGYLDVFGMYDRQTWQRAGFSWSNNTISGHSYFGQRNGRKTLLKKFVAETSVSAHLELFDLPRGEWFFETMSRESLPGFEWDGTESNRVNNRASIRLRDFKSEHSEEVGRKFVQYTTTVTFKFRSIKVTSLSRRFPDPDPPMNVPGRPQLEIQ</sequence>
<feature type="signal peptide" evidence="2">
    <location>
        <begin position="1"/>
        <end position="19"/>
    </location>
</feature>
<dbReference type="EMBL" id="CP020932">
    <property type="protein sequence ID" value="ARM86266.1"/>
    <property type="molecule type" value="Genomic_DNA"/>
</dbReference>
<name>A0A1W6KFR3_9GAMM</name>
<dbReference type="RefSeq" id="WP_085682217.1">
    <property type="nucleotide sequence ID" value="NZ_CP020932.1"/>
</dbReference>
<evidence type="ECO:0000256" key="1">
    <source>
        <dbReference type="SAM" id="MobiDB-lite"/>
    </source>
</evidence>
<evidence type="ECO:0000256" key="2">
    <source>
        <dbReference type="SAM" id="SignalP"/>
    </source>
</evidence>
<keyword evidence="2" id="KW-0732">Signal</keyword>
<proteinExistence type="predicted"/>
<protein>
    <submittedName>
        <fullName evidence="3">Uncharacterized protein</fullName>
    </submittedName>
</protein>
<feature type="region of interest" description="Disordered" evidence="1">
    <location>
        <begin position="265"/>
        <end position="286"/>
    </location>
</feature>
<organism evidence="3 4">
    <name type="scientific">Marinobacter salarius</name>
    <dbReference type="NCBI Taxonomy" id="1420917"/>
    <lineage>
        <taxon>Bacteria</taxon>
        <taxon>Pseudomonadati</taxon>
        <taxon>Pseudomonadota</taxon>
        <taxon>Gammaproteobacteria</taxon>
        <taxon>Pseudomonadales</taxon>
        <taxon>Marinobacteraceae</taxon>
        <taxon>Marinobacter</taxon>
    </lineage>
</organism>
<keyword evidence="3" id="KW-0614">Plasmid</keyword>
<dbReference type="Proteomes" id="UP000193100">
    <property type="component" value="Plasmid pSMR5"/>
</dbReference>
<accession>A0A1W6KFR3</accession>
<geneLocation type="plasmid" evidence="4">
    <name>psmr5</name>
</geneLocation>
<feature type="chain" id="PRO_5013117279" evidence="2">
    <location>
        <begin position="20"/>
        <end position="286"/>
    </location>
</feature>
<dbReference type="AlphaFoldDB" id="A0A1W6KFR3"/>